<dbReference type="Proteomes" id="UP000478463">
    <property type="component" value="Chromosome"/>
</dbReference>
<dbReference type="KEGG" id="egd:GS424_006605"/>
<proteinExistence type="predicted"/>
<protein>
    <recommendedName>
        <fullName evidence="3">Type II toxin-antitoxin system RelE/ParE family toxin</fullName>
    </recommendedName>
</protein>
<gene>
    <name evidence="1" type="ORF">GS424_006605</name>
</gene>
<reference evidence="1 2" key="1">
    <citation type="submission" date="2020-10" db="EMBL/GenBank/DDBJ databases">
        <title>Eggerthella sp. nov., isolated from human feces.</title>
        <authorList>
            <person name="Yajun G."/>
        </authorList>
    </citation>
    <scope>NUCLEOTIDE SEQUENCE [LARGE SCALE GENOMIC DNA]</scope>
    <source>
        <strain evidence="1 2">HF-1101</strain>
    </source>
</reference>
<organism evidence="1 2">
    <name type="scientific">Eggerthella guodeyinii</name>
    <dbReference type="NCBI Taxonomy" id="2690837"/>
    <lineage>
        <taxon>Bacteria</taxon>
        <taxon>Bacillati</taxon>
        <taxon>Actinomycetota</taxon>
        <taxon>Coriobacteriia</taxon>
        <taxon>Eggerthellales</taxon>
        <taxon>Eggerthellaceae</taxon>
        <taxon>Eggerthella</taxon>
    </lineage>
</organism>
<accession>A0A6L7IVR0</accession>
<sequence>MGEGWTTVYTRSAIDFIVAEVWSERVAEKLFSYRTLLESAPDLGRAYDPDYPAARPPFPCRCIAVPDTPFSLYYLKDDDLRRIVIFCIEYQRAEPNARFSSFDWSVVDW</sequence>
<evidence type="ECO:0008006" key="3">
    <source>
        <dbReference type="Google" id="ProtNLM"/>
    </source>
</evidence>
<dbReference type="AlphaFoldDB" id="A0A6L7IVR0"/>
<dbReference type="RefSeq" id="WP_160943272.1">
    <property type="nucleotide sequence ID" value="NZ_CP063310.1"/>
</dbReference>
<evidence type="ECO:0000313" key="1">
    <source>
        <dbReference type="EMBL" id="QOS69510.1"/>
    </source>
</evidence>
<evidence type="ECO:0000313" key="2">
    <source>
        <dbReference type="Proteomes" id="UP000478463"/>
    </source>
</evidence>
<dbReference type="EMBL" id="CP063310">
    <property type="protein sequence ID" value="QOS69510.1"/>
    <property type="molecule type" value="Genomic_DNA"/>
</dbReference>
<name>A0A6L7IVR0_9ACTN</name>